<dbReference type="GO" id="GO:0005829">
    <property type="term" value="C:cytosol"/>
    <property type="evidence" value="ECO:0007669"/>
    <property type="project" value="TreeGrafter"/>
</dbReference>
<evidence type="ECO:0000313" key="3">
    <source>
        <dbReference type="EMBL" id="CDN86827.1"/>
    </source>
</evidence>
<dbReference type="GO" id="GO:0006749">
    <property type="term" value="P:glutathione metabolic process"/>
    <property type="evidence" value="ECO:0007669"/>
    <property type="project" value="TreeGrafter"/>
</dbReference>
<dbReference type="InterPro" id="IPR043129">
    <property type="entry name" value="ATPase_NBD"/>
</dbReference>
<feature type="domain" description="Hydantoinase/oxoprolinase N-terminal" evidence="2">
    <location>
        <begin position="7"/>
        <end position="183"/>
    </location>
</feature>
<evidence type="ECO:0000259" key="2">
    <source>
        <dbReference type="Pfam" id="PF05378"/>
    </source>
</evidence>
<feature type="domain" description="Hydantoinase A/oxoprolinase" evidence="1">
    <location>
        <begin position="210"/>
        <end position="493"/>
    </location>
</feature>
<dbReference type="InterPro" id="IPR002821">
    <property type="entry name" value="Hydantoinase_A"/>
</dbReference>
<dbReference type="Pfam" id="PF05378">
    <property type="entry name" value="Hydant_A_N"/>
    <property type="match status" value="1"/>
</dbReference>
<dbReference type="PANTHER" id="PTHR11365">
    <property type="entry name" value="5-OXOPROLINASE RELATED"/>
    <property type="match status" value="1"/>
</dbReference>
<dbReference type="Proteomes" id="UP000028878">
    <property type="component" value="Unassembled WGS sequence"/>
</dbReference>
<organism evidence="3 4">
    <name type="scientific">Hydrogenophaga intermedia</name>
    <dbReference type="NCBI Taxonomy" id="65786"/>
    <lineage>
        <taxon>Bacteria</taxon>
        <taxon>Pseudomonadati</taxon>
        <taxon>Pseudomonadota</taxon>
        <taxon>Betaproteobacteria</taxon>
        <taxon>Burkholderiales</taxon>
        <taxon>Comamonadaceae</taxon>
        <taxon>Hydrogenophaga</taxon>
    </lineage>
</organism>
<dbReference type="InterPro" id="IPR008040">
    <property type="entry name" value="Hydant_A_N"/>
</dbReference>
<dbReference type="RefSeq" id="WP_009516165.1">
    <property type="nucleotide sequence ID" value="NZ_CCAE010000006.1"/>
</dbReference>
<dbReference type="PANTHER" id="PTHR11365:SF23">
    <property type="entry name" value="HYPOTHETICAL 5-OXOPROLINASE (EUROFUNG)-RELATED"/>
    <property type="match status" value="1"/>
</dbReference>
<reference evidence="4" key="1">
    <citation type="submission" date="2014-02" db="EMBL/GenBank/DDBJ databases">
        <authorList>
            <person name="Gan H."/>
        </authorList>
    </citation>
    <scope>NUCLEOTIDE SEQUENCE [LARGE SCALE GENOMIC DNA]</scope>
    <source>
        <strain evidence="4">S1</strain>
    </source>
</reference>
<proteinExistence type="predicted"/>
<dbReference type="GO" id="GO:0017168">
    <property type="term" value="F:5-oxoprolinase (ATP-hydrolyzing) activity"/>
    <property type="evidence" value="ECO:0007669"/>
    <property type="project" value="TreeGrafter"/>
</dbReference>
<gene>
    <name evidence="3" type="ORF">BN948_01240</name>
</gene>
<sequence>MSAQWAIGVDMGGTFIDVVACSSGGELRALKHPREAGELVQPILAAVQRLLDEQRIEPAQVARLVHGSTVVTNLLLEQGAGPVAVLTNAGLRDVLALARQDRRDLYTPAVAPPTPERRLFPAELRFEIGGRIDAHGDEVEPLDRAQVSAIAHQLRAQGIASVAVCLLFAHLRPAHEQQVRDWLLDAEPDLLVSLSSEVDPKPREFERFLVTAFDAYSKPLVQRYLHALGEALRARGLPEPALMRSEGGIAPWTDAALRPIGLAMSGPCAALQGVAASLPKATGEGDNDAARVVMSVDVGGTSTDIGLLDAGRPLFSDTLLCGDLTLRLRCADVESLSIGGGSLATVNAGGGLRLGPRSQGAWPGPAAYGLGGTEATLTDALVLLGRLPERLSGGVVLDVKRARAAIERDVAAPLGLNAEDAARAVVATAATAMAESVKMRAFQRDLHPADCVLVAAGGGGAQHVAEVAELAGVPRVRVIPHAGVIAALGLLASPPTRTVERSCALPLDANGLAALIEHREAMRCAVRQGEARWSLELLIVGQGNPVEVAWEADDDLTTLRERFAARYDTLRGQLPARFEVLALLLRGVFEQVVPAPGINAHHLRPDPALWAGCPTEGAGPRAIFAATTTVWVPEGWRWTLAPDGALLMHREQEA</sequence>
<reference evidence="4" key="2">
    <citation type="submission" date="2014-11" db="EMBL/GenBank/DDBJ databases">
        <title>Draft genome sequence of Hydrogenophaga intermedia S1.</title>
        <authorList>
            <person name="Gan H.M."/>
            <person name="Chew T.H."/>
            <person name="Stolz A."/>
        </authorList>
    </citation>
    <scope>NUCLEOTIDE SEQUENCE [LARGE SCALE GENOMIC DNA]</scope>
    <source>
        <strain evidence="4">S1</strain>
    </source>
</reference>
<dbReference type="Pfam" id="PF01968">
    <property type="entry name" value="Hydantoinase_A"/>
    <property type="match status" value="1"/>
</dbReference>
<dbReference type="InterPro" id="IPR045079">
    <property type="entry name" value="Oxoprolinase-like"/>
</dbReference>
<dbReference type="EMBL" id="CCAE010000006">
    <property type="protein sequence ID" value="CDN86827.1"/>
    <property type="molecule type" value="Genomic_DNA"/>
</dbReference>
<evidence type="ECO:0000259" key="1">
    <source>
        <dbReference type="Pfam" id="PF01968"/>
    </source>
</evidence>
<accession>A0A1L1PIT2</accession>
<keyword evidence="4" id="KW-1185">Reference proteome</keyword>
<name>A0A1L1PIT2_HYDIT</name>
<evidence type="ECO:0000313" key="4">
    <source>
        <dbReference type="Proteomes" id="UP000028878"/>
    </source>
</evidence>
<dbReference type="Gene3D" id="3.30.420.40">
    <property type="match status" value="1"/>
</dbReference>
<dbReference type="AlphaFoldDB" id="A0A1L1PIT2"/>
<protein>
    <submittedName>
        <fullName evidence="3">N-methylhydantoinase A</fullName>
    </submittedName>
</protein>
<dbReference type="SUPFAM" id="SSF53067">
    <property type="entry name" value="Actin-like ATPase domain"/>
    <property type="match status" value="1"/>
</dbReference>